<organism evidence="4 5">
    <name type="scientific">Vibrio porteresiae DSM 19223</name>
    <dbReference type="NCBI Taxonomy" id="1123496"/>
    <lineage>
        <taxon>Bacteria</taxon>
        <taxon>Pseudomonadati</taxon>
        <taxon>Pseudomonadota</taxon>
        <taxon>Gammaproteobacteria</taxon>
        <taxon>Vibrionales</taxon>
        <taxon>Vibrionaceae</taxon>
        <taxon>Vibrio</taxon>
    </lineage>
</organism>
<dbReference type="SUPFAM" id="SSF103190">
    <property type="entry name" value="Sensory domain-like"/>
    <property type="match status" value="1"/>
</dbReference>
<dbReference type="Pfam" id="PF13487">
    <property type="entry name" value="HD_5"/>
    <property type="match status" value="1"/>
</dbReference>
<dbReference type="SMART" id="SM00062">
    <property type="entry name" value="PBPb"/>
    <property type="match status" value="1"/>
</dbReference>
<dbReference type="Gene3D" id="3.40.190.10">
    <property type="entry name" value="Periplasmic binding protein-like II"/>
    <property type="match status" value="2"/>
</dbReference>
<keyword evidence="2" id="KW-0812">Transmembrane</keyword>
<evidence type="ECO:0000259" key="3">
    <source>
        <dbReference type="PROSITE" id="PS51832"/>
    </source>
</evidence>
<dbReference type="SMART" id="SM00471">
    <property type="entry name" value="HDc"/>
    <property type="match status" value="1"/>
</dbReference>
<dbReference type="Gene3D" id="1.10.3210.10">
    <property type="entry name" value="Hypothetical protein af1432"/>
    <property type="match status" value="2"/>
</dbReference>
<dbReference type="InterPro" id="IPR003607">
    <property type="entry name" value="HD/PDEase_dom"/>
</dbReference>
<dbReference type="InterPro" id="IPR052020">
    <property type="entry name" value="Cyclic_di-GMP/3'3'-cGAMP_PDE"/>
</dbReference>
<sequence>MFDELKQTKFSIKVTVLTLFITLSAIIVGIALGLQFYFSQSLAKDSAQTLFNHTAANVSEKIATIDRESSSVVSLVSQFPNIDSIPGNDAIRPIIPVMAKVIEQRPYLYAVYVGYSNGDFYELINLNSGSFLRTTVDANANERWLILSIQNQGDKRLQTNQYLDEHFQISRQIVKPSQYYANVRPWFRQALATPDVTIKTQPYIFHSTQTSGITFAQTIPHSNNVLGVDISLAEMSDYLQKNRPMQQSETFIFDANGKISAQSQPNIAAPKAIKVTPIRLNEAERDFVSRHRTFRVSNESDWPPFDFSYSGEPQGYSVDLLKLIAQKTGLEFEFINGYSWDQFMDLFKNNKIDIVSAVFKSPSRVGLGDFSIPYKELKTVVVTSTTFSPKENDDFSGRTIAIPQGWSLAEKVKSTYPNAIILSVPTTIAALQAVSQHQADMAIESEYVAKYFIALYGLENLSLHAGLSAMPLQGNQNLHFLSTSEQPLLTEIINKAINSLTPQEHEMLENKWFNQPKEATIQARIMAGLVPTSAFVSIAKQIRGNQAQLSQTNINGQNYTLYVNSVLSDKEGNYYLGVMVPTSIIQTPHLQKVYVSIGITFILLILLFPILYHFANAIVTPISSLSVENGKIRHRAFSFVKRVPSRIKELDQLSDSIVSMAKDLEQHQVHQQELLDSFIQLIAQSIDQKSPYTGGHCARVPELAIMLAERAHKSHLPAFENFSFATADQRREFEIAAWLHDCGKVTTPEHIIDKGTKLETIYNRIHEVRTRFEVLWRDAKIRYLERLLKQDSEQEAQAELQKRQTELTEQFALIAKSNVGTEFMDEQRINAIRAIGKQSWIRHFSDRLGLSPEEEKHLAKIPEKPLPATEYLLDDKQEHILPWVTDPHAILSADMHMNVPKVRANLGEIYNLSIQKGTLTDSDRYRINEHIIATIHMLESLPLPKELSRVPEIAGGHHETLIGTGYPKKLTAKELSIEARILAIADVFEALTASDRPYKKAKTLSQSIDILAKMVKDQHLDADLFKLLLTSGIYQEYATRFLAPEQIDKIEESKYLY</sequence>
<evidence type="ECO:0000313" key="5">
    <source>
        <dbReference type="Proteomes" id="UP001304071"/>
    </source>
</evidence>
<dbReference type="InterPro" id="IPR037522">
    <property type="entry name" value="HD_GYP_dom"/>
</dbReference>
<comment type="subcellular location">
    <subcellularLocation>
        <location evidence="1">Cell inner membrane</location>
    </subcellularLocation>
</comment>
<keyword evidence="5" id="KW-1185">Reference proteome</keyword>
<feature type="domain" description="HD-GYP" evidence="3">
    <location>
        <begin position="832"/>
        <end position="1043"/>
    </location>
</feature>
<keyword evidence="2" id="KW-0472">Membrane</keyword>
<dbReference type="PANTHER" id="PTHR45228:SF5">
    <property type="entry name" value="CYCLIC DI-GMP PHOSPHODIESTERASE VC_1348-RELATED"/>
    <property type="match status" value="1"/>
</dbReference>
<dbReference type="EMBL" id="CP138204">
    <property type="protein sequence ID" value="WPC76547.1"/>
    <property type="molecule type" value="Genomic_DNA"/>
</dbReference>
<keyword evidence="2" id="KW-1133">Transmembrane helix</keyword>
<name>A0ABZ0QK04_9VIBR</name>
<evidence type="ECO:0000313" key="4">
    <source>
        <dbReference type="EMBL" id="WPC76547.1"/>
    </source>
</evidence>
<dbReference type="Gene3D" id="3.30.450.20">
    <property type="entry name" value="PAS domain"/>
    <property type="match status" value="1"/>
</dbReference>
<dbReference type="Pfam" id="PF00497">
    <property type="entry name" value="SBP_bac_3"/>
    <property type="match status" value="1"/>
</dbReference>
<dbReference type="CDD" id="cd01007">
    <property type="entry name" value="PBP2_BvgS_HisK_like"/>
    <property type="match status" value="1"/>
</dbReference>
<dbReference type="RefSeq" id="WP_261896954.1">
    <property type="nucleotide sequence ID" value="NZ_AP024896.1"/>
</dbReference>
<dbReference type="PANTHER" id="PTHR45228">
    <property type="entry name" value="CYCLIC DI-GMP PHOSPHODIESTERASE TM_0186-RELATED"/>
    <property type="match status" value="1"/>
</dbReference>
<dbReference type="SUPFAM" id="SSF109604">
    <property type="entry name" value="HD-domain/PDEase-like"/>
    <property type="match status" value="2"/>
</dbReference>
<dbReference type="InterPro" id="IPR029151">
    <property type="entry name" value="Sensor-like_sf"/>
</dbReference>
<evidence type="ECO:0000256" key="2">
    <source>
        <dbReference type="SAM" id="Phobius"/>
    </source>
</evidence>
<accession>A0ABZ0QK04</accession>
<protein>
    <submittedName>
        <fullName evidence="4">Transporter substrate-binding domain-containing protein</fullName>
    </submittedName>
</protein>
<dbReference type="InterPro" id="IPR001638">
    <property type="entry name" value="Solute-binding_3/MltF_N"/>
</dbReference>
<gene>
    <name evidence="4" type="ORF">R8Z52_18635</name>
</gene>
<feature type="transmembrane region" description="Helical" evidence="2">
    <location>
        <begin position="12"/>
        <end position="38"/>
    </location>
</feature>
<dbReference type="CDD" id="cd00077">
    <property type="entry name" value="HDc"/>
    <property type="match status" value="2"/>
</dbReference>
<dbReference type="Proteomes" id="UP001304071">
    <property type="component" value="Chromosome 2"/>
</dbReference>
<dbReference type="PROSITE" id="PS51832">
    <property type="entry name" value="HD_GYP"/>
    <property type="match status" value="1"/>
</dbReference>
<evidence type="ECO:0000256" key="1">
    <source>
        <dbReference type="ARBA" id="ARBA00004533"/>
    </source>
</evidence>
<proteinExistence type="predicted"/>
<dbReference type="SUPFAM" id="SSF53850">
    <property type="entry name" value="Periplasmic binding protein-like II"/>
    <property type="match status" value="1"/>
</dbReference>
<feature type="transmembrane region" description="Helical" evidence="2">
    <location>
        <begin position="593"/>
        <end position="615"/>
    </location>
</feature>
<reference evidence="4 5" key="1">
    <citation type="submission" date="2023-11" db="EMBL/GenBank/DDBJ databases">
        <title>Plant-associative lifestyle of Vibrio porteresiae and its evolutionary dynamics.</title>
        <authorList>
            <person name="Rameshkumar N."/>
            <person name="Kirti K."/>
        </authorList>
    </citation>
    <scope>NUCLEOTIDE SEQUENCE [LARGE SCALE GENOMIC DNA]</scope>
    <source>
        <strain evidence="4 5">MSSRF30</strain>
    </source>
</reference>